<dbReference type="SUPFAM" id="SSF47616">
    <property type="entry name" value="GST C-terminal domain-like"/>
    <property type="match status" value="1"/>
</dbReference>
<dbReference type="SFLD" id="SFLDS00019">
    <property type="entry name" value="Glutathione_Transferase_(cytos"/>
    <property type="match status" value="1"/>
</dbReference>
<dbReference type="PROSITE" id="PS50404">
    <property type="entry name" value="GST_NTER"/>
    <property type="match status" value="1"/>
</dbReference>
<evidence type="ECO:0000256" key="1">
    <source>
        <dbReference type="ARBA" id="ARBA00007409"/>
    </source>
</evidence>
<dbReference type="FunFam" id="3.40.30.10:FF:000039">
    <property type="entry name" value="Glutathione S-transferase domain"/>
    <property type="match status" value="1"/>
</dbReference>
<dbReference type="RefSeq" id="WP_181056197.1">
    <property type="nucleotide sequence ID" value="NZ_JACDTY010000002.1"/>
</dbReference>
<dbReference type="InterPro" id="IPR036282">
    <property type="entry name" value="Glutathione-S-Trfase_C_sf"/>
</dbReference>
<evidence type="ECO:0000256" key="3">
    <source>
        <dbReference type="RuleBase" id="RU003494"/>
    </source>
</evidence>
<dbReference type="Pfam" id="PF02798">
    <property type="entry name" value="GST_N"/>
    <property type="match status" value="1"/>
</dbReference>
<dbReference type="PANTHER" id="PTHR44051">
    <property type="entry name" value="GLUTATHIONE S-TRANSFERASE-RELATED"/>
    <property type="match status" value="1"/>
</dbReference>
<dbReference type="PROSITE" id="PS50405">
    <property type="entry name" value="GST_CTER"/>
    <property type="match status" value="1"/>
</dbReference>
<dbReference type="CDD" id="cd03207">
    <property type="entry name" value="GST_C_8"/>
    <property type="match status" value="1"/>
</dbReference>
<evidence type="ECO:0000259" key="4">
    <source>
        <dbReference type="PROSITE" id="PS50404"/>
    </source>
</evidence>
<dbReference type="InterPro" id="IPR036249">
    <property type="entry name" value="Thioredoxin-like_sf"/>
</dbReference>
<protein>
    <submittedName>
        <fullName evidence="6">Glutathione S-transferase family protein</fullName>
    </submittedName>
</protein>
<gene>
    <name evidence="6" type="ORF">H0241_04340</name>
</gene>
<comment type="caution">
    <text evidence="6">The sequence shown here is derived from an EMBL/GenBank/DDBJ whole genome shotgun (WGS) entry which is preliminary data.</text>
</comment>
<dbReference type="Pfam" id="PF00043">
    <property type="entry name" value="GST_C"/>
    <property type="match status" value="1"/>
</dbReference>
<dbReference type="AlphaFoldDB" id="A0A838B0W8"/>
<dbReference type="EMBL" id="JACDTY010000002">
    <property type="protein sequence ID" value="MBA1139484.1"/>
    <property type="molecule type" value="Genomic_DNA"/>
</dbReference>
<evidence type="ECO:0000259" key="5">
    <source>
        <dbReference type="PROSITE" id="PS50405"/>
    </source>
</evidence>
<dbReference type="GO" id="GO:0016740">
    <property type="term" value="F:transferase activity"/>
    <property type="evidence" value="ECO:0007669"/>
    <property type="project" value="UniProtKB-KW"/>
</dbReference>
<reference evidence="6 7" key="1">
    <citation type="submission" date="2020-07" db="EMBL/GenBank/DDBJ databases">
        <title>Definition of the novel symbiovar canariense within Mesorhizobium novociceri, a new species of genus Mesorhizobium nodulating Cicer canariense in the Caldera de Taburiente National Park (La Palma, Canary Islands).</title>
        <authorList>
            <person name="Leon-Barrios M."/>
            <person name="Perez-Yepez J."/>
            <person name="Flores-Felix J.D."/>
            <person name="Ramirez-Baena M.H."/>
            <person name="Pulido-Suarez L."/>
            <person name="Igual J.M."/>
            <person name="Velazquez E."/>
            <person name="Peix A."/>
        </authorList>
    </citation>
    <scope>NUCLEOTIDE SEQUENCE [LARGE SCALE GENOMIC DNA]</scope>
    <source>
        <strain evidence="6 7">CCANP35</strain>
    </source>
</reference>
<dbReference type="InterPro" id="IPR040079">
    <property type="entry name" value="Glutathione_S-Trfase"/>
</dbReference>
<dbReference type="SFLD" id="SFLDG00358">
    <property type="entry name" value="Main_(cytGST)"/>
    <property type="match status" value="1"/>
</dbReference>
<accession>A0A838B0W8</accession>
<dbReference type="PANTHER" id="PTHR44051:SF8">
    <property type="entry name" value="GLUTATHIONE S-TRANSFERASE GSTA"/>
    <property type="match status" value="1"/>
</dbReference>
<dbReference type="SUPFAM" id="SSF52833">
    <property type="entry name" value="Thioredoxin-like"/>
    <property type="match status" value="1"/>
</dbReference>
<keyword evidence="2 6" id="KW-0808">Transferase</keyword>
<dbReference type="SFLD" id="SFLDG01150">
    <property type="entry name" value="Main.1:_Beta-like"/>
    <property type="match status" value="1"/>
</dbReference>
<evidence type="ECO:0000313" key="6">
    <source>
        <dbReference type="EMBL" id="MBA1139484.1"/>
    </source>
</evidence>
<evidence type="ECO:0000256" key="2">
    <source>
        <dbReference type="ARBA" id="ARBA00022679"/>
    </source>
</evidence>
<dbReference type="Proteomes" id="UP000558284">
    <property type="component" value="Unassembled WGS sequence"/>
</dbReference>
<feature type="domain" description="GST N-terminal" evidence="4">
    <location>
        <begin position="1"/>
        <end position="80"/>
    </location>
</feature>
<evidence type="ECO:0000313" key="7">
    <source>
        <dbReference type="Proteomes" id="UP000558284"/>
    </source>
</evidence>
<comment type="similarity">
    <text evidence="1 3">Belongs to the GST superfamily.</text>
</comment>
<proteinExistence type="inferred from homology"/>
<dbReference type="CDD" id="cd03046">
    <property type="entry name" value="GST_N_GTT1_like"/>
    <property type="match status" value="1"/>
</dbReference>
<dbReference type="InterPro" id="IPR010987">
    <property type="entry name" value="Glutathione-S-Trfase_C-like"/>
</dbReference>
<keyword evidence="7" id="KW-1185">Reference proteome</keyword>
<dbReference type="Gene3D" id="3.40.30.10">
    <property type="entry name" value="Glutaredoxin"/>
    <property type="match status" value="1"/>
</dbReference>
<organism evidence="6 7">
    <name type="scientific">Mesorhizobium neociceri</name>
    <dbReference type="NCBI Taxonomy" id="1307853"/>
    <lineage>
        <taxon>Bacteria</taxon>
        <taxon>Pseudomonadati</taxon>
        <taxon>Pseudomonadota</taxon>
        <taxon>Alphaproteobacteria</taxon>
        <taxon>Hyphomicrobiales</taxon>
        <taxon>Phyllobacteriaceae</taxon>
        <taxon>Mesorhizobium</taxon>
    </lineage>
</organism>
<sequence length="224" mass="24993">MMTLYGIGPTRALRAVWALQELDAEFAIVPVNIAGGENRHPDFLRLNPAGKLPVLVDGDFVLTESAAIVMYLAEKYGAKGLMPADLKERAQAYRWSLFAVTELEQPLWRIAKHTFLYPKDKRLPQDIALAREDFVVMAAVLEQHMDGRAFIVGDNITIADCVTAYVLDWGNEYGLVDGFPNLKAYLKGMYARPKAPQRMAEAIAASRTRKIAEAVAASRIRNQR</sequence>
<dbReference type="Gene3D" id="1.20.1050.10">
    <property type="match status" value="1"/>
</dbReference>
<feature type="domain" description="GST C-terminal" evidence="5">
    <location>
        <begin position="85"/>
        <end position="214"/>
    </location>
</feature>
<dbReference type="InterPro" id="IPR004046">
    <property type="entry name" value="GST_C"/>
</dbReference>
<name>A0A838B0W8_9HYPH</name>
<dbReference type="InterPro" id="IPR004045">
    <property type="entry name" value="Glutathione_S-Trfase_N"/>
</dbReference>